<proteinExistence type="predicted"/>
<evidence type="ECO:0000256" key="1">
    <source>
        <dbReference type="SAM" id="Coils"/>
    </source>
</evidence>
<accession>A0AB33Z335</accession>
<keyword evidence="2" id="KW-0472">Membrane</keyword>
<dbReference type="EMBL" id="ASHL01000004">
    <property type="protein sequence ID" value="EPD13346.1"/>
    <property type="molecule type" value="Genomic_DNA"/>
</dbReference>
<evidence type="ECO:0000256" key="2">
    <source>
        <dbReference type="SAM" id="Phobius"/>
    </source>
</evidence>
<keyword evidence="4" id="KW-1185">Reference proteome</keyword>
<comment type="caution">
    <text evidence="3">The sequence shown here is derived from an EMBL/GenBank/DDBJ whole genome shotgun (WGS) entry which is preliminary data.</text>
</comment>
<dbReference type="AlphaFoldDB" id="A0AB33Z335"/>
<evidence type="ECO:0000313" key="4">
    <source>
        <dbReference type="Proteomes" id="UP000015462"/>
    </source>
</evidence>
<feature type="coiled-coil region" evidence="1">
    <location>
        <begin position="45"/>
        <end position="114"/>
    </location>
</feature>
<keyword evidence="2" id="KW-1133">Transmembrane helix</keyword>
<keyword evidence="1" id="KW-0175">Coiled coil</keyword>
<dbReference type="RefSeq" id="WP_016390444.1">
    <property type="nucleotide sequence ID" value="NZ_KE646807.1"/>
</dbReference>
<name>A0AB33Z335_9GAMM</name>
<dbReference type="InterPro" id="IPR046703">
    <property type="entry name" value="DUF6776"/>
</dbReference>
<dbReference type="Pfam" id="PF20567">
    <property type="entry name" value="DUF6776"/>
    <property type="match status" value="1"/>
</dbReference>
<gene>
    <name evidence="3" type="ORF">L196_06875</name>
</gene>
<reference evidence="3 4" key="1">
    <citation type="journal article" date="2013" name="Genome Announc.">
        <title>Genome Sequence of the Pyrene- and Fluoranthene-Degrading Bacterium Cycloclasticus sp. Strain PY97M.</title>
        <authorList>
            <person name="Cui Z."/>
            <person name="Xu G."/>
            <person name="Li Q."/>
            <person name="Gao W."/>
            <person name="Zheng L."/>
        </authorList>
    </citation>
    <scope>NUCLEOTIDE SEQUENCE [LARGE SCALE GENOMIC DNA]</scope>
    <source>
        <strain evidence="3 4">PY97M</strain>
    </source>
</reference>
<dbReference type="Proteomes" id="UP000015462">
    <property type="component" value="Unassembled WGS sequence"/>
</dbReference>
<keyword evidence="2 3" id="KW-0812">Transmembrane</keyword>
<feature type="transmembrane region" description="Helical" evidence="2">
    <location>
        <begin position="23"/>
        <end position="42"/>
    </location>
</feature>
<organism evidence="3 4">
    <name type="scientific">Cycloclasticus pugetii</name>
    <dbReference type="NCBI Taxonomy" id="34068"/>
    <lineage>
        <taxon>Bacteria</taxon>
        <taxon>Pseudomonadati</taxon>
        <taxon>Pseudomonadota</taxon>
        <taxon>Gammaproteobacteria</taxon>
        <taxon>Thiotrichales</taxon>
        <taxon>Piscirickettsiaceae</taxon>
        <taxon>Cycloclasticus</taxon>
    </lineage>
</organism>
<sequence>MVRHQCPHPYHQTQRRRLIEKTALFIVIVLLALFFVLGRLSVKDVKQYQADNARLKESVVKLTKANKALVKRLDFIESSKVIDAQSQKDARKSLVKLHEELSDTKEQLAFYQRVVAPETLIKGLYIDSFDIRPLDEKGGYDYELVLAQGTSQKQVIKGQYTFSIVGDWQGEEKEFLLEDLSIEGLKSGNFSFRYYELLTGEIKLPIGFIPKTVSMIINRSKKGSKPMQEQWLWQEVVSG</sequence>
<evidence type="ECO:0000313" key="3">
    <source>
        <dbReference type="EMBL" id="EPD13346.1"/>
    </source>
</evidence>
<protein>
    <submittedName>
        <fullName evidence="3">Transmembrane protein</fullName>
    </submittedName>
</protein>